<gene>
    <name evidence="7" type="ORF">BI380_28045</name>
</gene>
<reference evidence="7 8" key="1">
    <citation type="submission" date="2016-09" db="EMBL/GenBank/DDBJ databases">
        <title>Complete genome sequence of Deltia acidovorans CM13 isolated from murine proximal colonic tissue.</title>
        <authorList>
            <person name="Saffarian A."/>
        </authorList>
    </citation>
    <scope>NUCLEOTIDE SEQUENCE [LARGE SCALE GENOMIC DNA]</scope>
    <source>
        <strain evidence="7 8">CM13</strain>
    </source>
</reference>
<keyword evidence="3" id="KW-1043">Host membrane</keyword>
<dbReference type="EMBL" id="CP017420">
    <property type="protein sequence ID" value="AOV04911.1"/>
    <property type="molecule type" value="Genomic_DNA"/>
</dbReference>
<organism evidence="7 8">
    <name type="scientific">Delftia tsuruhatensis</name>
    <dbReference type="NCBI Taxonomy" id="180282"/>
    <lineage>
        <taxon>Bacteria</taxon>
        <taxon>Pseudomonadati</taxon>
        <taxon>Pseudomonadota</taxon>
        <taxon>Betaproteobacteria</taxon>
        <taxon>Burkholderiales</taxon>
        <taxon>Comamonadaceae</taxon>
        <taxon>Delftia</taxon>
    </lineage>
</organism>
<keyword evidence="5 6" id="KW-0472">Membrane</keyword>
<dbReference type="RefSeq" id="WP_046239618.1">
    <property type="nucleotide sequence ID" value="NZ_CBCSDN010000006.1"/>
</dbReference>
<keyword evidence="4 6" id="KW-1133">Transmembrane helix</keyword>
<dbReference type="InterPro" id="IPR035210">
    <property type="entry name" value="DUF5455"/>
</dbReference>
<evidence type="ECO:0000256" key="3">
    <source>
        <dbReference type="ARBA" id="ARBA00022870"/>
    </source>
</evidence>
<comment type="subcellular location">
    <subcellularLocation>
        <location evidence="1">Host membrane</location>
    </subcellularLocation>
</comment>
<evidence type="ECO:0000256" key="4">
    <source>
        <dbReference type="ARBA" id="ARBA00022989"/>
    </source>
</evidence>
<proteinExistence type="predicted"/>
<evidence type="ECO:0000256" key="6">
    <source>
        <dbReference type="SAM" id="Phobius"/>
    </source>
</evidence>
<accession>A0ABM6EB85</accession>
<evidence type="ECO:0000313" key="8">
    <source>
        <dbReference type="Proteomes" id="UP000095607"/>
    </source>
</evidence>
<dbReference type="Proteomes" id="UP000095607">
    <property type="component" value="Chromosome"/>
</dbReference>
<feature type="transmembrane region" description="Helical" evidence="6">
    <location>
        <begin position="31"/>
        <end position="52"/>
    </location>
</feature>
<evidence type="ECO:0000256" key="2">
    <source>
        <dbReference type="ARBA" id="ARBA00022692"/>
    </source>
</evidence>
<evidence type="ECO:0000256" key="5">
    <source>
        <dbReference type="ARBA" id="ARBA00023136"/>
    </source>
</evidence>
<feature type="transmembrane region" description="Helical" evidence="6">
    <location>
        <begin position="64"/>
        <end position="90"/>
    </location>
</feature>
<protein>
    <submittedName>
        <fullName evidence="7">Uncharacterized protein</fullName>
    </submittedName>
</protein>
<evidence type="ECO:0000256" key="1">
    <source>
        <dbReference type="ARBA" id="ARBA00004551"/>
    </source>
</evidence>
<feature type="transmembrane region" description="Helical" evidence="6">
    <location>
        <begin position="6"/>
        <end position="24"/>
    </location>
</feature>
<sequence>MPLLAALISALFTGLGSFLLKLFLARLAIRIAAVAAIVAAGGALMTVFNSYVAPLVGAMFSSQYGQFLGLAFPPISGTCITVFTGVWMACMTYKLQVKAINSTAGM</sequence>
<dbReference type="Pfam" id="PF17537">
    <property type="entry name" value="DUF5455"/>
    <property type="match status" value="1"/>
</dbReference>
<keyword evidence="2 6" id="KW-0812">Transmembrane</keyword>
<keyword evidence="8" id="KW-1185">Reference proteome</keyword>
<name>A0ABM6EB85_9BURK</name>
<evidence type="ECO:0000313" key="7">
    <source>
        <dbReference type="EMBL" id="AOV04911.1"/>
    </source>
</evidence>